<reference evidence="2" key="1">
    <citation type="journal article" date="2023" name="Plant J.">
        <title>Genome sequences and population genomics provide insights into the demographic history, inbreeding, and mutation load of two 'living fossil' tree species of Dipteronia.</title>
        <authorList>
            <person name="Feng Y."/>
            <person name="Comes H.P."/>
            <person name="Chen J."/>
            <person name="Zhu S."/>
            <person name="Lu R."/>
            <person name="Zhang X."/>
            <person name="Li P."/>
            <person name="Qiu J."/>
            <person name="Olsen K.M."/>
            <person name="Qiu Y."/>
        </authorList>
    </citation>
    <scope>NUCLEOTIDE SEQUENCE</scope>
    <source>
        <strain evidence="2">KIB01</strain>
    </source>
</reference>
<keyword evidence="3" id="KW-1185">Reference proteome</keyword>
<name>A0AAE0CSH5_9ROSI</name>
<sequence length="131" mass="14989">MLLSVGGEDILLKAVIQSILAYAMSMFWLPKGLVQKTQHLCARFRWGGNEEKRKLHWCNWNTLCKDKFVGGLGFKNLVTFNRALLAKLGWRILKYPDALAVRVLKGCYFTNDDFLEAGSKPSDSYVWKCII</sequence>
<evidence type="ECO:0008006" key="4">
    <source>
        <dbReference type="Google" id="ProtNLM"/>
    </source>
</evidence>
<organism evidence="2 3">
    <name type="scientific">Dipteronia dyeriana</name>
    <dbReference type="NCBI Taxonomy" id="168575"/>
    <lineage>
        <taxon>Eukaryota</taxon>
        <taxon>Viridiplantae</taxon>
        <taxon>Streptophyta</taxon>
        <taxon>Embryophyta</taxon>
        <taxon>Tracheophyta</taxon>
        <taxon>Spermatophyta</taxon>
        <taxon>Magnoliopsida</taxon>
        <taxon>eudicotyledons</taxon>
        <taxon>Gunneridae</taxon>
        <taxon>Pentapetalae</taxon>
        <taxon>rosids</taxon>
        <taxon>malvids</taxon>
        <taxon>Sapindales</taxon>
        <taxon>Sapindaceae</taxon>
        <taxon>Hippocastanoideae</taxon>
        <taxon>Acereae</taxon>
        <taxon>Dipteronia</taxon>
    </lineage>
</organism>
<accession>A0AAE0CSH5</accession>
<dbReference type="PANTHER" id="PTHR33116">
    <property type="entry name" value="REVERSE TRANSCRIPTASE ZINC-BINDING DOMAIN-CONTAINING PROTEIN-RELATED-RELATED"/>
    <property type="match status" value="1"/>
</dbReference>
<dbReference type="PANTHER" id="PTHR33116:SF86">
    <property type="entry name" value="REVERSE TRANSCRIPTASE DOMAIN-CONTAINING PROTEIN"/>
    <property type="match status" value="1"/>
</dbReference>
<evidence type="ECO:0000313" key="3">
    <source>
        <dbReference type="Proteomes" id="UP001280121"/>
    </source>
</evidence>
<evidence type="ECO:0000313" key="2">
    <source>
        <dbReference type="EMBL" id="KAK2661812.1"/>
    </source>
</evidence>
<evidence type="ECO:0000256" key="1">
    <source>
        <dbReference type="SAM" id="Phobius"/>
    </source>
</evidence>
<gene>
    <name evidence="2" type="ORF">Ddye_000386</name>
</gene>
<feature type="transmembrane region" description="Helical" evidence="1">
    <location>
        <begin position="12"/>
        <end position="29"/>
    </location>
</feature>
<dbReference type="EMBL" id="JANJYI010000001">
    <property type="protein sequence ID" value="KAK2661812.1"/>
    <property type="molecule type" value="Genomic_DNA"/>
</dbReference>
<keyword evidence="1" id="KW-1133">Transmembrane helix</keyword>
<proteinExistence type="predicted"/>
<keyword evidence="1" id="KW-0812">Transmembrane</keyword>
<comment type="caution">
    <text evidence="2">The sequence shown here is derived from an EMBL/GenBank/DDBJ whole genome shotgun (WGS) entry which is preliminary data.</text>
</comment>
<dbReference type="Proteomes" id="UP001280121">
    <property type="component" value="Unassembled WGS sequence"/>
</dbReference>
<dbReference type="AlphaFoldDB" id="A0AAE0CSH5"/>
<keyword evidence="1" id="KW-0472">Membrane</keyword>
<protein>
    <recommendedName>
        <fullName evidence="4">Reverse transcriptase</fullName>
    </recommendedName>
</protein>